<evidence type="ECO:0000259" key="8">
    <source>
        <dbReference type="PROSITE" id="PS51902"/>
    </source>
</evidence>
<dbReference type="GO" id="GO:0016887">
    <property type="term" value="F:ATP hydrolysis activity"/>
    <property type="evidence" value="ECO:0007669"/>
    <property type="project" value="InterPro"/>
</dbReference>
<dbReference type="PANTHER" id="PTHR48102">
    <property type="entry name" value="ATP-DEPENDENT CLP PROTEASE ATP-BINDING SUBUNIT CLPX-LIKE, MITOCHONDRIAL-RELATED"/>
    <property type="match status" value="1"/>
</dbReference>
<evidence type="ECO:0000256" key="1">
    <source>
        <dbReference type="ARBA" id="ARBA00022723"/>
    </source>
</evidence>
<dbReference type="InterPro" id="IPR059188">
    <property type="entry name" value="Znf_CLPX-like"/>
</dbReference>
<dbReference type="InterPro" id="IPR027417">
    <property type="entry name" value="P-loop_NTPase"/>
</dbReference>
<dbReference type="GO" id="GO:0140662">
    <property type="term" value="F:ATP-dependent protein folding chaperone"/>
    <property type="evidence" value="ECO:0007669"/>
    <property type="project" value="InterPro"/>
</dbReference>
<dbReference type="Gene3D" id="3.40.50.300">
    <property type="entry name" value="P-loop containing nucleotide triphosphate hydrolases"/>
    <property type="match status" value="1"/>
</dbReference>
<dbReference type="PROSITE" id="PS51902">
    <property type="entry name" value="CLPX_ZB"/>
    <property type="match status" value="1"/>
</dbReference>
<dbReference type="Pfam" id="PF10431">
    <property type="entry name" value="ClpB_D2-small"/>
    <property type="match status" value="1"/>
</dbReference>
<sequence length="430" mass="46965">MARIGDGGDLLKCSFCGKSQKQVKKLIAGPGVYICDECIDLCNEIIEEELSESSELKWEELPKPREIYEFLDGYVVGQETAKKTLSVAVYNHYKRVQAGGASGSDAAKSEVELAKSNILLLGPTGCGKTLLAQTLARMLNVPFAIADATALTEAGYVGEDVENILLKLIQAADYDVKKAETGIIYIDEVDKIARKSENPSITRDVSGEGVQQALLKILEGTTASVPPQGGRKHPHQEFIQIDTTNVLFIVGGAFAGLDRIIESRIGKKSLGFRAVLHGKDDPDSSNVFGDIMPEDLLKYGMIPEFIGRLPIITSVSNLDREALIRILTEPKNALVRQYKRLFELDGVDLDFTTDALEAIADQAILRGTGARGLRAIMEEVLLSVMYDIPSRKDVARAVITREVVLEHVNPTLVPRDVAASKRTPRQEKSA</sequence>
<keyword evidence="5 6" id="KW-0143">Chaperone</keyword>
<dbReference type="Gene3D" id="6.20.220.10">
    <property type="entry name" value="ClpX chaperone, C4-type zinc finger domain"/>
    <property type="match status" value="1"/>
</dbReference>
<dbReference type="GO" id="GO:0008233">
    <property type="term" value="F:peptidase activity"/>
    <property type="evidence" value="ECO:0007669"/>
    <property type="project" value="UniProtKB-KW"/>
</dbReference>
<keyword evidence="9" id="KW-0645">Protease</keyword>
<comment type="similarity">
    <text evidence="6 7">Belongs to the ClpX chaperone family.</text>
</comment>
<evidence type="ECO:0000256" key="2">
    <source>
        <dbReference type="ARBA" id="ARBA00022741"/>
    </source>
</evidence>
<dbReference type="GO" id="GO:0051082">
    <property type="term" value="F:unfolded protein binding"/>
    <property type="evidence" value="ECO:0007669"/>
    <property type="project" value="UniProtKB-UniRule"/>
</dbReference>
<feature type="binding site" evidence="6 7">
    <location>
        <position position="13"/>
    </location>
    <ligand>
        <name>Zn(2+)</name>
        <dbReference type="ChEBI" id="CHEBI:29105"/>
    </ligand>
</feature>
<keyword evidence="4 6" id="KW-0067">ATP-binding</keyword>
<comment type="subunit">
    <text evidence="6">Component of the ClpX-ClpP complex. Forms a hexameric ring that, in the presence of ATP, binds to fourteen ClpP subunits assembled into a disk-like structure with a central cavity, resembling the structure of eukaryotic proteasomes.</text>
</comment>
<name>A0A1S1QTV5_9ACTN</name>
<dbReference type="InterPro" id="IPR050052">
    <property type="entry name" value="ATP-dep_Clp_protease_ClpX"/>
</dbReference>
<keyword evidence="10" id="KW-1185">Reference proteome</keyword>
<comment type="function">
    <text evidence="6">ATP-dependent specificity component of the Clp protease. It directs the protease to specific substrates. Can perform chaperone functions in the absence of ClpP.</text>
</comment>
<dbReference type="InterPro" id="IPR046425">
    <property type="entry name" value="ClpX_bact"/>
</dbReference>
<evidence type="ECO:0000256" key="5">
    <source>
        <dbReference type="ARBA" id="ARBA00023186"/>
    </source>
</evidence>
<dbReference type="Proteomes" id="UP000179627">
    <property type="component" value="Unassembled WGS sequence"/>
</dbReference>
<keyword evidence="3 6" id="KW-0862">Zinc</keyword>
<dbReference type="EMBL" id="MBLM01000114">
    <property type="protein sequence ID" value="OHV36871.1"/>
    <property type="molecule type" value="Genomic_DNA"/>
</dbReference>
<organism evidence="9 10">
    <name type="scientific">Parafrankia colletiae</name>
    <dbReference type="NCBI Taxonomy" id="573497"/>
    <lineage>
        <taxon>Bacteria</taxon>
        <taxon>Bacillati</taxon>
        <taxon>Actinomycetota</taxon>
        <taxon>Actinomycetes</taxon>
        <taxon>Frankiales</taxon>
        <taxon>Frankiaceae</taxon>
        <taxon>Parafrankia</taxon>
    </lineage>
</organism>
<evidence type="ECO:0000256" key="3">
    <source>
        <dbReference type="ARBA" id="ARBA00022833"/>
    </source>
</evidence>
<accession>A0A1S1QTV5</accession>
<dbReference type="CDD" id="cd19497">
    <property type="entry name" value="RecA-like_ClpX"/>
    <property type="match status" value="1"/>
</dbReference>
<proteinExistence type="inferred from homology"/>
<dbReference type="SMART" id="SM01086">
    <property type="entry name" value="ClpB_D2-small"/>
    <property type="match status" value="1"/>
</dbReference>
<comment type="caution">
    <text evidence="9">The sequence shown here is derived from an EMBL/GenBank/DDBJ whole genome shotgun (WGS) entry which is preliminary data.</text>
</comment>
<evidence type="ECO:0000313" key="9">
    <source>
        <dbReference type="EMBL" id="OHV36871.1"/>
    </source>
</evidence>
<dbReference type="OrthoDB" id="9804062at2"/>
<dbReference type="InterPro" id="IPR003593">
    <property type="entry name" value="AAA+_ATPase"/>
</dbReference>
<dbReference type="PANTHER" id="PTHR48102:SF7">
    <property type="entry name" value="ATP-DEPENDENT CLP PROTEASE ATP-BINDING SUBUNIT CLPX-LIKE, MITOCHONDRIAL"/>
    <property type="match status" value="1"/>
</dbReference>
<evidence type="ECO:0000256" key="7">
    <source>
        <dbReference type="PROSITE-ProRule" id="PRU01250"/>
    </source>
</evidence>
<evidence type="ECO:0000313" key="10">
    <source>
        <dbReference type="Proteomes" id="UP000179627"/>
    </source>
</evidence>
<evidence type="ECO:0000256" key="6">
    <source>
        <dbReference type="HAMAP-Rule" id="MF_00175"/>
    </source>
</evidence>
<dbReference type="SMART" id="SM00382">
    <property type="entry name" value="AAA"/>
    <property type="match status" value="1"/>
</dbReference>
<dbReference type="Gene3D" id="1.10.8.60">
    <property type="match status" value="1"/>
</dbReference>
<dbReference type="SMART" id="SM00994">
    <property type="entry name" value="zf-C4_ClpX"/>
    <property type="match status" value="1"/>
</dbReference>
<feature type="binding site" evidence="6 7">
    <location>
        <position position="38"/>
    </location>
    <ligand>
        <name>Zn(2+)</name>
        <dbReference type="ChEBI" id="CHEBI:29105"/>
    </ligand>
</feature>
<dbReference type="GO" id="GO:0008270">
    <property type="term" value="F:zinc ion binding"/>
    <property type="evidence" value="ECO:0007669"/>
    <property type="project" value="UniProtKB-UniRule"/>
</dbReference>
<protein>
    <recommendedName>
        <fullName evidence="6">ATP-dependent Clp protease ATP-binding subunit ClpX</fullName>
    </recommendedName>
</protein>
<dbReference type="GO" id="GO:0051301">
    <property type="term" value="P:cell division"/>
    <property type="evidence" value="ECO:0007669"/>
    <property type="project" value="TreeGrafter"/>
</dbReference>
<dbReference type="GO" id="GO:0009376">
    <property type="term" value="C:HslUV protease complex"/>
    <property type="evidence" value="ECO:0007669"/>
    <property type="project" value="TreeGrafter"/>
</dbReference>
<dbReference type="InterPro" id="IPR038366">
    <property type="entry name" value="Znf_CppX_C4_sf"/>
</dbReference>
<dbReference type="GO" id="GO:0051603">
    <property type="term" value="P:proteolysis involved in protein catabolic process"/>
    <property type="evidence" value="ECO:0007669"/>
    <property type="project" value="TreeGrafter"/>
</dbReference>
<feature type="domain" description="ClpX-type ZB" evidence="8">
    <location>
        <begin position="1"/>
        <end position="54"/>
    </location>
</feature>
<dbReference type="InterPro" id="IPR004487">
    <property type="entry name" value="Clp_protease_ATP-bd_su_ClpX"/>
</dbReference>
<dbReference type="HAMAP" id="MF_00175">
    <property type="entry name" value="ClpX"/>
    <property type="match status" value="1"/>
</dbReference>
<dbReference type="SUPFAM" id="SSF57716">
    <property type="entry name" value="Glucocorticoid receptor-like (DNA-binding domain)"/>
    <property type="match status" value="1"/>
</dbReference>
<keyword evidence="1 6" id="KW-0479">Metal-binding</keyword>
<feature type="binding site" evidence="6">
    <location>
        <begin position="123"/>
        <end position="130"/>
    </location>
    <ligand>
        <name>ATP</name>
        <dbReference type="ChEBI" id="CHEBI:30616"/>
    </ligand>
</feature>
<reference evidence="10" key="1">
    <citation type="submission" date="2016-07" db="EMBL/GenBank/DDBJ databases">
        <title>Sequence Frankia sp. strain CcI1.17.</title>
        <authorList>
            <person name="Ghodhbane-Gtari F."/>
            <person name="Swanson E."/>
            <person name="Gueddou A."/>
            <person name="Morris K."/>
            <person name="Hezbri K."/>
            <person name="Ktari A."/>
            <person name="Nouioui I."/>
            <person name="Abebe-Akele F."/>
            <person name="Simpson S."/>
            <person name="Thomas K."/>
            <person name="Gtari M."/>
            <person name="Tisa L.S."/>
            <person name="Hurst S."/>
        </authorList>
    </citation>
    <scope>NUCLEOTIDE SEQUENCE [LARGE SCALE GENOMIC DNA]</scope>
    <source>
        <strain evidence="10">Cc1.17</strain>
    </source>
</reference>
<dbReference type="AlphaFoldDB" id="A0A1S1QTV5"/>
<keyword evidence="2 6" id="KW-0547">Nucleotide-binding</keyword>
<dbReference type="Pfam" id="PF07724">
    <property type="entry name" value="AAA_2"/>
    <property type="match status" value="1"/>
</dbReference>
<feature type="binding site" evidence="6 7">
    <location>
        <position position="16"/>
    </location>
    <ligand>
        <name>Zn(2+)</name>
        <dbReference type="ChEBI" id="CHEBI:29105"/>
    </ligand>
</feature>
<dbReference type="FunFam" id="3.40.50.300:FF:000005">
    <property type="entry name" value="ATP-dependent Clp protease ATP-binding subunit ClpX"/>
    <property type="match status" value="1"/>
</dbReference>
<keyword evidence="9" id="KW-0378">Hydrolase</keyword>
<feature type="binding site" evidence="6 7">
    <location>
        <position position="35"/>
    </location>
    <ligand>
        <name>Zn(2+)</name>
        <dbReference type="ChEBI" id="CHEBI:29105"/>
    </ligand>
</feature>
<dbReference type="GO" id="GO:0046983">
    <property type="term" value="F:protein dimerization activity"/>
    <property type="evidence" value="ECO:0007669"/>
    <property type="project" value="UniProtKB-UniRule"/>
</dbReference>
<gene>
    <name evidence="6" type="primary">clpX</name>
    <name evidence="9" type="ORF">CC117_16985</name>
</gene>
<dbReference type="NCBIfam" id="TIGR00382">
    <property type="entry name" value="clpX"/>
    <property type="match status" value="1"/>
</dbReference>
<dbReference type="GO" id="GO:0005524">
    <property type="term" value="F:ATP binding"/>
    <property type="evidence" value="ECO:0007669"/>
    <property type="project" value="UniProtKB-UniRule"/>
</dbReference>
<dbReference type="Pfam" id="PF06689">
    <property type="entry name" value="zf-C4_ClpX"/>
    <property type="match status" value="1"/>
</dbReference>
<dbReference type="InterPro" id="IPR003959">
    <property type="entry name" value="ATPase_AAA_core"/>
</dbReference>
<evidence type="ECO:0000256" key="4">
    <source>
        <dbReference type="ARBA" id="ARBA00022840"/>
    </source>
</evidence>
<dbReference type="FunFam" id="1.10.8.60:FF:000002">
    <property type="entry name" value="ATP-dependent Clp protease ATP-binding subunit ClpX"/>
    <property type="match status" value="1"/>
</dbReference>
<dbReference type="NCBIfam" id="NF003745">
    <property type="entry name" value="PRK05342.1"/>
    <property type="match status" value="1"/>
</dbReference>
<dbReference type="RefSeq" id="WP_071084561.1">
    <property type="nucleotide sequence ID" value="NZ_MBLM01000114.1"/>
</dbReference>
<dbReference type="InterPro" id="IPR010603">
    <property type="entry name" value="Znf_CppX_C4"/>
</dbReference>
<dbReference type="InterPro" id="IPR019489">
    <property type="entry name" value="Clp_ATPase_C"/>
</dbReference>
<dbReference type="SUPFAM" id="SSF52540">
    <property type="entry name" value="P-loop containing nucleoside triphosphate hydrolases"/>
    <property type="match status" value="1"/>
</dbReference>